<evidence type="ECO:0000256" key="8">
    <source>
        <dbReference type="ARBA" id="ARBA00022842"/>
    </source>
</evidence>
<organism evidence="14 15">
    <name type="scientific">Aurantimonas manganoxydans (strain ATCC BAA-1229 / DSM 21871 / SI85-9A1)</name>
    <dbReference type="NCBI Taxonomy" id="287752"/>
    <lineage>
        <taxon>Bacteria</taxon>
        <taxon>Pseudomonadati</taxon>
        <taxon>Pseudomonadota</taxon>
        <taxon>Alphaproteobacteria</taxon>
        <taxon>Hyphomicrobiales</taxon>
        <taxon>Aurantimonadaceae</taxon>
        <taxon>Aurantimonas</taxon>
    </lineage>
</organism>
<dbReference type="InterPro" id="IPR027417">
    <property type="entry name" value="P-loop_NTPase"/>
</dbReference>
<dbReference type="Gene3D" id="3.40.50.300">
    <property type="entry name" value="P-loop containing nucleotide triphosphate hydrolases"/>
    <property type="match status" value="1"/>
</dbReference>
<evidence type="ECO:0000256" key="1">
    <source>
        <dbReference type="ARBA" id="ARBA00001946"/>
    </source>
</evidence>
<dbReference type="FunFam" id="1.10.20.140:FF:000001">
    <property type="entry name" value="tRNA dimethylallyltransferase"/>
    <property type="match status" value="1"/>
</dbReference>
<dbReference type="GO" id="GO:0005524">
    <property type="term" value="F:ATP binding"/>
    <property type="evidence" value="ECO:0007669"/>
    <property type="project" value="UniProtKB-UniRule"/>
</dbReference>
<dbReference type="PANTHER" id="PTHR11088:SF60">
    <property type="entry name" value="TRNA DIMETHYLALLYLTRANSFERASE"/>
    <property type="match status" value="1"/>
</dbReference>
<comment type="function">
    <text evidence="2 10 12">Catalyzes the transfer of a dimethylallyl group onto the adenine at position 37 in tRNAs that read codons beginning with uridine, leading to the formation of N6-(dimethylallyl)adenosine (i(6)A).</text>
</comment>
<evidence type="ECO:0000256" key="5">
    <source>
        <dbReference type="ARBA" id="ARBA00022694"/>
    </source>
</evidence>
<feature type="site" description="Interaction with substrate tRNA" evidence="10">
    <location>
        <position position="102"/>
    </location>
</feature>
<feature type="region of interest" description="Interaction with substrate tRNA" evidence="10">
    <location>
        <begin position="160"/>
        <end position="164"/>
    </location>
</feature>
<feature type="binding site" evidence="10">
    <location>
        <begin position="11"/>
        <end position="18"/>
    </location>
    <ligand>
        <name>ATP</name>
        <dbReference type="ChEBI" id="CHEBI:30616"/>
    </ligand>
</feature>
<evidence type="ECO:0000256" key="2">
    <source>
        <dbReference type="ARBA" id="ARBA00003213"/>
    </source>
</evidence>
<dbReference type="Pfam" id="PF01715">
    <property type="entry name" value="IPPT"/>
    <property type="match status" value="1"/>
</dbReference>
<dbReference type="BioCyc" id="AURANTIMONAS:SI859A1_01238-MONOMER"/>
<dbReference type="HAMAP" id="MF_00185">
    <property type="entry name" value="IPP_trans"/>
    <property type="match status" value="1"/>
</dbReference>
<keyword evidence="7 10" id="KW-0067">ATP-binding</keyword>
<comment type="cofactor">
    <cofactor evidence="1 10">
        <name>Mg(2+)</name>
        <dbReference type="ChEBI" id="CHEBI:18420"/>
    </cofactor>
</comment>
<evidence type="ECO:0000256" key="11">
    <source>
        <dbReference type="RuleBase" id="RU003783"/>
    </source>
</evidence>
<name>Q1YJ81_AURMS</name>
<dbReference type="EC" id="2.5.1.75" evidence="10"/>
<dbReference type="Proteomes" id="UP000000321">
    <property type="component" value="Unassembled WGS sequence"/>
</dbReference>
<evidence type="ECO:0000313" key="15">
    <source>
        <dbReference type="Proteomes" id="UP000000321"/>
    </source>
</evidence>
<dbReference type="Gene3D" id="1.10.20.140">
    <property type="match status" value="1"/>
</dbReference>
<feature type="region of interest" description="Interaction with substrate tRNA" evidence="10">
    <location>
        <begin position="36"/>
        <end position="39"/>
    </location>
</feature>
<evidence type="ECO:0000256" key="10">
    <source>
        <dbReference type="HAMAP-Rule" id="MF_00185"/>
    </source>
</evidence>
<keyword evidence="6 10" id="KW-0547">Nucleotide-binding</keyword>
<dbReference type="CDD" id="cd02019">
    <property type="entry name" value="NK"/>
    <property type="match status" value="1"/>
</dbReference>
<keyword evidence="5 10" id="KW-0819">tRNA processing</keyword>
<evidence type="ECO:0000256" key="4">
    <source>
        <dbReference type="ARBA" id="ARBA00022679"/>
    </source>
</evidence>
<reference evidence="14 15" key="1">
    <citation type="journal article" date="2008" name="Appl. Environ. Microbiol.">
        <title>Genomic insights into Mn(II) oxidation by the marine alphaproteobacterium Aurantimonas sp. strain SI85-9A1.</title>
        <authorList>
            <person name="Dick G.J."/>
            <person name="Podell S."/>
            <person name="Johnson H.A."/>
            <person name="Rivera-Espinoza Y."/>
            <person name="Bernier-Latmani R."/>
            <person name="McCarthy J.K."/>
            <person name="Torpey J.W."/>
            <person name="Clement B.G."/>
            <person name="Gaasterland T."/>
            <person name="Tebo B.M."/>
        </authorList>
    </citation>
    <scope>NUCLEOTIDE SEQUENCE [LARGE SCALE GENOMIC DNA]</scope>
    <source>
        <strain evidence="14 15">SI85-9A1</strain>
    </source>
</reference>
<dbReference type="SUPFAM" id="SSF52540">
    <property type="entry name" value="P-loop containing nucleoside triphosphate hydrolases"/>
    <property type="match status" value="1"/>
</dbReference>
<feature type="site" description="Interaction with substrate tRNA" evidence="10">
    <location>
        <position position="124"/>
    </location>
</feature>
<dbReference type="InterPro" id="IPR039657">
    <property type="entry name" value="Dimethylallyltransferase"/>
</dbReference>
<evidence type="ECO:0000256" key="6">
    <source>
        <dbReference type="ARBA" id="ARBA00022741"/>
    </source>
</evidence>
<dbReference type="EMBL" id="AAPJ01000003">
    <property type="protein sequence ID" value="EAS49886.1"/>
    <property type="molecule type" value="Genomic_DNA"/>
</dbReference>
<dbReference type="InterPro" id="IPR018022">
    <property type="entry name" value="IPT"/>
</dbReference>
<sequence length="302" mass="32289">MAGKQAILIAGPTASGKSGLAVELAERHDGVVVNADSMQVYDGLSILTARPEADALARVPHRLYGHVAPDRIYSVGAWIRDVAPVLEEIRAAGKLPILCGGTGLYFKALLGLLDDLPEVPPKIRERWRNRLAEEGAPALHALLARSDPSAAQRIDPADGQRIVRALEVGEAAGQPLSALQTGRRPGLLEPAACVKLVTAPERSVLRQTIAERFAQMMAAGALEEVAAFRTIPGAMDGSAAKAIGVAELSAVLDGTMARDVAVARAATRTRQYAKRQETWFRHQFDPSWQRLPAPDIVAIETI</sequence>
<keyword evidence="8 10" id="KW-0460">Magnesium</keyword>
<dbReference type="NCBIfam" id="TIGR00174">
    <property type="entry name" value="miaA"/>
    <property type="match status" value="1"/>
</dbReference>
<comment type="similarity">
    <text evidence="3 10 13">Belongs to the IPP transferase family.</text>
</comment>
<evidence type="ECO:0000256" key="13">
    <source>
        <dbReference type="RuleBase" id="RU003785"/>
    </source>
</evidence>
<dbReference type="HOGENOM" id="CLU_032616_0_1_5"/>
<evidence type="ECO:0000256" key="3">
    <source>
        <dbReference type="ARBA" id="ARBA00005842"/>
    </source>
</evidence>
<evidence type="ECO:0000313" key="14">
    <source>
        <dbReference type="EMBL" id="EAS49886.1"/>
    </source>
</evidence>
<protein>
    <recommendedName>
        <fullName evidence="10">tRNA dimethylallyltransferase</fullName>
        <ecNumber evidence="10">2.5.1.75</ecNumber>
    </recommendedName>
    <alternativeName>
        <fullName evidence="10">Dimethylallyl diphosphate:tRNA dimethylallyltransferase</fullName>
        <shortName evidence="10">DMAPP:tRNA dimethylallyltransferase</shortName>
        <shortName evidence="10">DMATase</shortName>
    </alternativeName>
    <alternativeName>
        <fullName evidence="10">Isopentenyl-diphosphate:tRNA isopentenyltransferase</fullName>
        <shortName evidence="10">IPP transferase</shortName>
        <shortName evidence="10">IPPT</shortName>
        <shortName evidence="10">IPTase</shortName>
    </alternativeName>
</protein>
<keyword evidence="15" id="KW-1185">Reference proteome</keyword>
<evidence type="ECO:0000256" key="12">
    <source>
        <dbReference type="RuleBase" id="RU003784"/>
    </source>
</evidence>
<dbReference type="PANTHER" id="PTHR11088">
    <property type="entry name" value="TRNA DIMETHYLALLYLTRANSFERASE"/>
    <property type="match status" value="1"/>
</dbReference>
<comment type="catalytic activity">
    <reaction evidence="9 10 11">
        <text>adenosine(37) in tRNA + dimethylallyl diphosphate = N(6)-dimethylallyladenosine(37) in tRNA + diphosphate</text>
        <dbReference type="Rhea" id="RHEA:26482"/>
        <dbReference type="Rhea" id="RHEA-COMP:10162"/>
        <dbReference type="Rhea" id="RHEA-COMP:10375"/>
        <dbReference type="ChEBI" id="CHEBI:33019"/>
        <dbReference type="ChEBI" id="CHEBI:57623"/>
        <dbReference type="ChEBI" id="CHEBI:74411"/>
        <dbReference type="ChEBI" id="CHEBI:74415"/>
        <dbReference type="EC" id="2.5.1.75"/>
    </reaction>
</comment>
<comment type="caution">
    <text evidence="10">Lacks conserved residue(s) required for the propagation of feature annotation.</text>
</comment>
<keyword evidence="4 10" id="KW-0808">Transferase</keyword>
<gene>
    <name evidence="10" type="primary">miaA</name>
    <name evidence="14" type="ORF">SI859A1_01238</name>
</gene>
<evidence type="ECO:0000256" key="9">
    <source>
        <dbReference type="ARBA" id="ARBA00049563"/>
    </source>
</evidence>
<feature type="binding site" evidence="10">
    <location>
        <begin position="13"/>
        <end position="18"/>
    </location>
    <ligand>
        <name>substrate</name>
    </ligand>
</feature>
<evidence type="ECO:0000256" key="7">
    <source>
        <dbReference type="ARBA" id="ARBA00022840"/>
    </source>
</evidence>
<accession>Q1YJ81</accession>
<dbReference type="AlphaFoldDB" id="Q1YJ81"/>
<dbReference type="GO" id="GO:0006400">
    <property type="term" value="P:tRNA modification"/>
    <property type="evidence" value="ECO:0007669"/>
    <property type="project" value="TreeGrafter"/>
</dbReference>
<dbReference type="GO" id="GO:0052381">
    <property type="term" value="F:tRNA dimethylallyltransferase activity"/>
    <property type="evidence" value="ECO:0007669"/>
    <property type="project" value="UniProtKB-UniRule"/>
</dbReference>
<proteinExistence type="inferred from homology"/>
<comment type="subunit">
    <text evidence="10">Monomer.</text>
</comment>
<comment type="caution">
    <text evidence="14">The sequence shown here is derived from an EMBL/GenBank/DDBJ whole genome shotgun (WGS) entry which is preliminary data.</text>
</comment>
<dbReference type="OrthoDB" id="9776390at2"/>